<proteinExistence type="predicted"/>
<dbReference type="Proteomes" id="UP001232001">
    <property type="component" value="Chromosome"/>
</dbReference>
<evidence type="ECO:0000313" key="1">
    <source>
        <dbReference type="EMBL" id="WGH75379.1"/>
    </source>
</evidence>
<evidence type="ECO:0000313" key="2">
    <source>
        <dbReference type="Proteomes" id="UP001232001"/>
    </source>
</evidence>
<organism evidence="1 2">
    <name type="scientific">Tenacibaculum tangerinum</name>
    <dbReference type="NCBI Taxonomy" id="3038772"/>
    <lineage>
        <taxon>Bacteria</taxon>
        <taxon>Pseudomonadati</taxon>
        <taxon>Bacteroidota</taxon>
        <taxon>Flavobacteriia</taxon>
        <taxon>Flavobacteriales</taxon>
        <taxon>Flavobacteriaceae</taxon>
        <taxon>Tenacibaculum</taxon>
    </lineage>
</organism>
<sequence length="193" mass="21926">MKKFILLFAIVSIALVSCDVEQKKEMKLPDVDVDVDTEAGQLPTFDVDWADVDLKTTTKTVKVPKVVVVMEEVEVEVPYIDVDMPDAGEKEERNLVVEAEVIETEHDLKIQKVYANNKNLVVVATLEELSQTLGDKKLRVSDQLTLNAPEDLNVKYYIVGEKPNRIFNSAHKYFSSMNDVEQKLKDYSVIYSK</sequence>
<name>A0ABY8L292_9FLAO</name>
<accession>A0ABY8L292</accession>
<protein>
    <recommendedName>
        <fullName evidence="3">SPOR domain-containing protein</fullName>
    </recommendedName>
</protein>
<dbReference type="EMBL" id="CP122539">
    <property type="protein sequence ID" value="WGH75379.1"/>
    <property type="molecule type" value="Genomic_DNA"/>
</dbReference>
<reference evidence="1 2" key="1">
    <citation type="submission" date="2023-04" db="EMBL/GenBank/DDBJ databases">
        <title>Tenacibaculum tangerinum sp. nov., isolated from sea tidal flat of South Korea.</title>
        <authorList>
            <person name="Lee S.H."/>
            <person name="Kim J.-J."/>
        </authorList>
    </citation>
    <scope>NUCLEOTIDE SEQUENCE [LARGE SCALE GENOMIC DNA]</scope>
    <source>
        <strain evidence="1 2">GRR-S3-23</strain>
    </source>
</reference>
<dbReference type="PROSITE" id="PS51257">
    <property type="entry name" value="PROKAR_LIPOPROTEIN"/>
    <property type="match status" value="1"/>
</dbReference>
<keyword evidence="2" id="KW-1185">Reference proteome</keyword>
<evidence type="ECO:0008006" key="3">
    <source>
        <dbReference type="Google" id="ProtNLM"/>
    </source>
</evidence>
<dbReference type="RefSeq" id="WP_279651264.1">
    <property type="nucleotide sequence ID" value="NZ_CP122539.1"/>
</dbReference>
<gene>
    <name evidence="1" type="ORF">P8625_15100</name>
</gene>